<dbReference type="InterPro" id="IPR001584">
    <property type="entry name" value="Integrase_cat-core"/>
</dbReference>
<dbReference type="Gene3D" id="3.30.420.10">
    <property type="entry name" value="Ribonuclease H-like superfamily/Ribonuclease H"/>
    <property type="match status" value="1"/>
</dbReference>
<reference evidence="5 6" key="1">
    <citation type="journal article" date="2018" name="PLoS Genet.">
        <title>Population sequencing reveals clonal diversity and ancestral inbreeding in the grapevine cultivar Chardonnay.</title>
        <authorList>
            <person name="Roach M.J."/>
            <person name="Johnson D.L."/>
            <person name="Bohlmann J."/>
            <person name="van Vuuren H.J."/>
            <person name="Jones S.J."/>
            <person name="Pretorius I.S."/>
            <person name="Schmidt S.A."/>
            <person name="Borneman A.R."/>
        </authorList>
    </citation>
    <scope>NUCLEOTIDE SEQUENCE [LARGE SCALE GENOMIC DNA]</scope>
    <source>
        <strain evidence="6">cv. Chardonnay</strain>
        <tissue evidence="5">Leaf</tissue>
    </source>
</reference>
<evidence type="ECO:0000256" key="3">
    <source>
        <dbReference type="SAM" id="MobiDB-lite"/>
    </source>
</evidence>
<gene>
    <name evidence="5" type="primary">POLX_2174</name>
    <name evidence="5" type="ORF">CK203_110096</name>
</gene>
<proteinExistence type="predicted"/>
<dbReference type="PANTHER" id="PTHR42648">
    <property type="entry name" value="TRANSPOSASE, PUTATIVE-RELATED"/>
    <property type="match status" value="1"/>
</dbReference>
<dbReference type="Pfam" id="PF07727">
    <property type="entry name" value="RVT_2"/>
    <property type="match status" value="1"/>
</dbReference>
<evidence type="ECO:0000313" key="5">
    <source>
        <dbReference type="EMBL" id="RVW11720.1"/>
    </source>
</evidence>
<dbReference type="SUPFAM" id="SSF56672">
    <property type="entry name" value="DNA/RNA polymerases"/>
    <property type="match status" value="1"/>
</dbReference>
<dbReference type="InterPro" id="IPR043502">
    <property type="entry name" value="DNA/RNA_pol_sf"/>
</dbReference>
<evidence type="ECO:0000259" key="4">
    <source>
        <dbReference type="PROSITE" id="PS50994"/>
    </source>
</evidence>
<evidence type="ECO:0000256" key="2">
    <source>
        <dbReference type="ARBA" id="ARBA00022801"/>
    </source>
</evidence>
<dbReference type="SUPFAM" id="SSF53098">
    <property type="entry name" value="Ribonuclease H-like"/>
    <property type="match status" value="1"/>
</dbReference>
<dbReference type="InterPro" id="IPR039537">
    <property type="entry name" value="Retrotran_Ty1/copia-like"/>
</dbReference>
<protein>
    <submittedName>
        <fullName evidence="5">Retrovirus-related Pol polyprotein from transposon TNT 1-94</fullName>
    </submittedName>
</protein>
<evidence type="ECO:0000313" key="6">
    <source>
        <dbReference type="Proteomes" id="UP000288805"/>
    </source>
</evidence>
<dbReference type="AlphaFoldDB" id="A0A438BLC3"/>
<dbReference type="GO" id="GO:0046872">
    <property type="term" value="F:metal ion binding"/>
    <property type="evidence" value="ECO:0007669"/>
    <property type="project" value="UniProtKB-KW"/>
</dbReference>
<dbReference type="Pfam" id="PF14223">
    <property type="entry name" value="Retrotran_gag_2"/>
    <property type="match status" value="1"/>
</dbReference>
<feature type="domain" description="Integrase catalytic" evidence="4">
    <location>
        <begin position="207"/>
        <end position="383"/>
    </location>
</feature>
<dbReference type="PROSITE" id="PS50994">
    <property type="entry name" value="INTEGRASE"/>
    <property type="match status" value="1"/>
</dbReference>
<dbReference type="InterPro" id="IPR036397">
    <property type="entry name" value="RNaseH_sf"/>
</dbReference>
<dbReference type="InterPro" id="IPR012337">
    <property type="entry name" value="RNaseH-like_sf"/>
</dbReference>
<name>A0A438BLC3_VITVI</name>
<keyword evidence="2" id="KW-0378">Hydrolase</keyword>
<dbReference type="Proteomes" id="UP000288805">
    <property type="component" value="Unassembled WGS sequence"/>
</dbReference>
<dbReference type="EMBL" id="QGNW01002734">
    <property type="protein sequence ID" value="RVW11720.1"/>
    <property type="molecule type" value="Genomic_DNA"/>
</dbReference>
<keyword evidence="1" id="KW-0479">Metal-binding</keyword>
<organism evidence="5 6">
    <name type="scientific">Vitis vinifera</name>
    <name type="common">Grape</name>
    <dbReference type="NCBI Taxonomy" id="29760"/>
    <lineage>
        <taxon>Eukaryota</taxon>
        <taxon>Viridiplantae</taxon>
        <taxon>Streptophyta</taxon>
        <taxon>Embryophyta</taxon>
        <taxon>Tracheophyta</taxon>
        <taxon>Spermatophyta</taxon>
        <taxon>Magnoliopsida</taxon>
        <taxon>eudicotyledons</taxon>
        <taxon>Gunneridae</taxon>
        <taxon>Pentapetalae</taxon>
        <taxon>rosids</taxon>
        <taxon>Vitales</taxon>
        <taxon>Vitaceae</taxon>
        <taxon>Viteae</taxon>
        <taxon>Vitis</taxon>
    </lineage>
</organism>
<dbReference type="PANTHER" id="PTHR42648:SF28">
    <property type="entry name" value="TRANSPOSON-ENCODED PROTEIN WITH RIBONUCLEASE H-LIKE AND RETROVIRUS ZINC FINGER-LIKE DOMAINS"/>
    <property type="match status" value="1"/>
</dbReference>
<sequence length="841" mass="96523">MTVFDGSNFFEWYERVQFSLGVLDLDLALIMDKAPEATDDSTPQQVEQSKAWARSNRLSLMFMRMTIANNIKTSLPQTEFASKFLKSVEERFKRADKSLAGTLMAELTTMKYDGQKGIQQHILNMTEKAAKLKALGMGMDESFLVQFVLNSLPSQFAPFKIHYNINSDQWNLNELTITKKKGKFKKGKNFPPKKSGPGKVARVMMENSRKPKESAKFLYMGNRLKVEVVDVGEKYFITFIDDLSRYGYVYLMHEKSQAIDIFEMFIIEVERQLDKKIKIVRSDRGNEYYGRYDESGQNPGPFAKFLEKRSIRAQYTMSGTPQQNGVAERRNRTLMEMVRSMMSYSSVPISLWGEALKTAMYILNRVPSKAVPKTPFELWTGYRFYCPNHSVRIVETGNARFLENGEINRSNEPRKENEQHNRDGSLPPENIAIENVVEPPQPAPLRRSQRERRPAITDDYVVYLQESDFDIGIRKDPVSFSQAMESDDFSKWMEAMNEELKSMAHNSVWDLIELLNSCKLVGCKWVFKTKRNAKGNIERFKARLVAKGFTQKEDEDICMEQPEGFAKKGNEHLVCKLKKSIYGLKQASRQCDLGLLRETKEYLSKNFHMVDMGEANYVIGIEIFRDRSRGVLGDKLSKMQCPRNNMEREQMKKIPYASAVGSLMYAQTCTRPDISFAIGMLRRYQSDPGFEHWKATKKLKVNFRICLYASKWAILWKSKKQSITASSTMEAEFVACFEASSHALWLRNFISGLGVVNSIAKPLRIYCDNTAAVFFSKNGKFSSGSKHMDLKYLVVKERVQKQQVSIENIRATLVVIDPLTKGLPPKAYLETCYEDGPLSNP</sequence>
<feature type="compositionally biased region" description="Basic and acidic residues" evidence="3">
    <location>
        <begin position="409"/>
        <end position="423"/>
    </location>
</feature>
<dbReference type="GO" id="GO:0003676">
    <property type="term" value="F:nucleic acid binding"/>
    <property type="evidence" value="ECO:0007669"/>
    <property type="project" value="InterPro"/>
</dbReference>
<dbReference type="CDD" id="cd09272">
    <property type="entry name" value="RNase_HI_RT_Ty1"/>
    <property type="match status" value="1"/>
</dbReference>
<evidence type="ECO:0000256" key="1">
    <source>
        <dbReference type="ARBA" id="ARBA00022723"/>
    </source>
</evidence>
<feature type="region of interest" description="Disordered" evidence="3">
    <location>
        <begin position="406"/>
        <end position="429"/>
    </location>
</feature>
<dbReference type="InterPro" id="IPR013103">
    <property type="entry name" value="RVT_2"/>
</dbReference>
<comment type="caution">
    <text evidence="5">The sequence shown here is derived from an EMBL/GenBank/DDBJ whole genome shotgun (WGS) entry which is preliminary data.</text>
</comment>
<dbReference type="GO" id="GO:0015074">
    <property type="term" value="P:DNA integration"/>
    <property type="evidence" value="ECO:0007669"/>
    <property type="project" value="InterPro"/>
</dbReference>
<accession>A0A438BLC3</accession>
<dbReference type="GO" id="GO:0016787">
    <property type="term" value="F:hydrolase activity"/>
    <property type="evidence" value="ECO:0007669"/>
    <property type="project" value="UniProtKB-KW"/>
</dbReference>